<name>A0ABU1AGT3_9BACT</name>
<dbReference type="EMBL" id="JARXIC010000003">
    <property type="protein sequence ID" value="MDQ8193383.1"/>
    <property type="molecule type" value="Genomic_DNA"/>
</dbReference>
<evidence type="ECO:0000313" key="2">
    <source>
        <dbReference type="Proteomes" id="UP001243717"/>
    </source>
</evidence>
<keyword evidence="2" id="KW-1185">Reference proteome</keyword>
<gene>
    <name evidence="1" type="ORF">QEH59_03035</name>
</gene>
<dbReference type="RefSeq" id="WP_308983887.1">
    <property type="nucleotide sequence ID" value="NZ_JARXIC010000003.1"/>
</dbReference>
<evidence type="ECO:0008006" key="3">
    <source>
        <dbReference type="Google" id="ProtNLM"/>
    </source>
</evidence>
<protein>
    <recommendedName>
        <fullName evidence="3">AAA family ATPase</fullName>
    </recommendedName>
</protein>
<dbReference type="Proteomes" id="UP001243717">
    <property type="component" value="Unassembled WGS sequence"/>
</dbReference>
<accession>A0ABU1AGT3</accession>
<evidence type="ECO:0000313" key="1">
    <source>
        <dbReference type="EMBL" id="MDQ8193383.1"/>
    </source>
</evidence>
<sequence>MSNLSELPIDQPKTGGLLQKLKRATISSDDRISAMEKKRVEAVEVIPGMALQGQSTVFYMEQNGGKTLITFALLIQSIRNGTIDGDNLYYILADDTFNGGIEKAKLAASVGFNLVVPDSDDDALSLSDVVPLLIELAQSGEAAKNIIVIDTLKKVVSMMHKSASADFGKVSRSFVQAGGTLLTLGHVNKHKGDDGKAVFEGTNDIVNDFDCAYVGSIDTDKEDPKRQITFSNIKLRGPVRRKVSVSYDANSTTPWIKKLESVKILSSDEAEKVRELNESQKQLEQDLNIVCWIYDFLDDGAKLQTAIKTGGCPYGGQRRVEDALKRYGNMHKHEQFRFWTCQVGNKNARIYSRTINDPRVIIEDSSAGVIF</sequence>
<reference evidence="1 2" key="1">
    <citation type="submission" date="2023-04" db="EMBL/GenBank/DDBJ databases">
        <title>A novel bacteria isolated from coastal sediment.</title>
        <authorList>
            <person name="Liu X.-J."/>
            <person name="Du Z.-J."/>
        </authorList>
    </citation>
    <scope>NUCLEOTIDE SEQUENCE [LARGE SCALE GENOMIC DNA]</scope>
    <source>
        <strain evidence="1 2">SDUM461004</strain>
    </source>
</reference>
<proteinExistence type="predicted"/>
<comment type="caution">
    <text evidence="1">The sequence shown here is derived from an EMBL/GenBank/DDBJ whole genome shotgun (WGS) entry which is preliminary data.</text>
</comment>
<organism evidence="1 2">
    <name type="scientific">Thalassobacterium sedimentorum</name>
    <dbReference type="NCBI Taxonomy" id="3041258"/>
    <lineage>
        <taxon>Bacteria</taxon>
        <taxon>Pseudomonadati</taxon>
        <taxon>Verrucomicrobiota</taxon>
        <taxon>Opitutia</taxon>
        <taxon>Puniceicoccales</taxon>
        <taxon>Coraliomargaritaceae</taxon>
        <taxon>Thalassobacterium</taxon>
    </lineage>
</organism>